<evidence type="ECO:0000259" key="1">
    <source>
        <dbReference type="Pfam" id="PF03819"/>
    </source>
</evidence>
<organism evidence="2">
    <name type="scientific">uncultured Sulfurovum sp</name>
    <dbReference type="NCBI Taxonomy" id="269237"/>
    <lineage>
        <taxon>Bacteria</taxon>
        <taxon>Pseudomonadati</taxon>
        <taxon>Campylobacterota</taxon>
        <taxon>Epsilonproteobacteria</taxon>
        <taxon>Campylobacterales</taxon>
        <taxon>Sulfurovaceae</taxon>
        <taxon>Sulfurovum</taxon>
        <taxon>environmental samples</taxon>
    </lineage>
</organism>
<dbReference type="SUPFAM" id="SSF101386">
    <property type="entry name" value="all-alpha NTP pyrophosphatases"/>
    <property type="match status" value="1"/>
</dbReference>
<dbReference type="AlphaFoldDB" id="A0A6S6S1R5"/>
<dbReference type="InterPro" id="IPR004518">
    <property type="entry name" value="MazG-like_dom"/>
</dbReference>
<name>A0A6S6S1R5_9BACT</name>
<gene>
    <name evidence="2" type="ORF">HELGO_WM27992</name>
</gene>
<dbReference type="EMBL" id="CACVAZ010000003">
    <property type="protein sequence ID" value="CAA6802301.1"/>
    <property type="molecule type" value="Genomic_DNA"/>
</dbReference>
<dbReference type="Pfam" id="PF03819">
    <property type="entry name" value="MazG"/>
    <property type="match status" value="1"/>
</dbReference>
<reference evidence="2" key="1">
    <citation type="submission" date="2020-01" db="EMBL/GenBank/DDBJ databases">
        <authorList>
            <person name="Meier V. D."/>
            <person name="Meier V D."/>
        </authorList>
    </citation>
    <scope>NUCLEOTIDE SEQUENCE</scope>
    <source>
        <strain evidence="2">HLG_WM_MAG_02</strain>
    </source>
</reference>
<accession>A0A6S6S1R5</accession>
<evidence type="ECO:0000313" key="2">
    <source>
        <dbReference type="EMBL" id="CAA6802301.1"/>
    </source>
</evidence>
<feature type="domain" description="NTP pyrophosphohydrolase MazG-like" evidence="1">
    <location>
        <begin position="33"/>
        <end position="96"/>
    </location>
</feature>
<dbReference type="Gene3D" id="1.10.287.1080">
    <property type="entry name" value="MazG-like"/>
    <property type="match status" value="1"/>
</dbReference>
<proteinExistence type="predicted"/>
<sequence length="131" mass="15495">MKALKSLIDLAKHKNHIDMKRGEEKYMNPHWHLDAIKAEVEEVREELRPNNMVHLEDELCDILWGWMILVEKLKESDYVGSHEAIISRALKKYEERILALKGNAEDHLIWKEVKARQKVMLEVEKGKNNEN</sequence>
<protein>
    <recommendedName>
        <fullName evidence="1">NTP pyrophosphohydrolase MazG-like domain-containing protein</fullName>
    </recommendedName>
</protein>